<evidence type="ECO:0000313" key="4">
    <source>
        <dbReference type="Proteomes" id="UP000322225"/>
    </source>
</evidence>
<feature type="compositionally biased region" description="Low complexity" evidence="1">
    <location>
        <begin position="303"/>
        <end position="313"/>
    </location>
</feature>
<evidence type="ECO:0000256" key="1">
    <source>
        <dbReference type="SAM" id="MobiDB-lite"/>
    </source>
</evidence>
<feature type="compositionally biased region" description="Gly residues" evidence="1">
    <location>
        <begin position="69"/>
        <end position="84"/>
    </location>
</feature>
<dbReference type="EMBL" id="CP144056">
    <property type="protein sequence ID" value="WWD19036.1"/>
    <property type="molecule type" value="Genomic_DNA"/>
</dbReference>
<keyword evidence="4" id="KW-1185">Reference proteome</keyword>
<feature type="compositionally biased region" description="Low complexity" evidence="1">
    <location>
        <begin position="615"/>
        <end position="638"/>
    </location>
</feature>
<feature type="compositionally biased region" description="Basic and acidic residues" evidence="1">
    <location>
        <begin position="372"/>
        <end position="381"/>
    </location>
</feature>
<name>A0AAJ8LIA1_9TREE</name>
<feature type="compositionally biased region" description="Low complexity" evidence="1">
    <location>
        <begin position="561"/>
        <end position="572"/>
    </location>
</feature>
<feature type="compositionally biased region" description="Gly residues" evidence="1">
    <location>
        <begin position="490"/>
        <end position="508"/>
    </location>
</feature>
<evidence type="ECO:0000313" key="3">
    <source>
        <dbReference type="EMBL" id="WWD19036.1"/>
    </source>
</evidence>
<evidence type="ECO:0000259" key="2">
    <source>
        <dbReference type="PROSITE" id="PS51411"/>
    </source>
</evidence>
<dbReference type="PANTHER" id="PTHR43830">
    <property type="entry name" value="PROTEIN PSP1"/>
    <property type="match status" value="1"/>
</dbReference>
<feature type="domain" description="PSP1 C-terminal" evidence="2">
    <location>
        <begin position="799"/>
        <end position="886"/>
    </location>
</feature>
<dbReference type="InterPro" id="IPR047767">
    <property type="entry name" value="PSP1-like"/>
</dbReference>
<reference evidence="3" key="2">
    <citation type="submission" date="2024-01" db="EMBL/GenBank/DDBJ databases">
        <title>Comparative genomics of Cryptococcus and Kwoniella reveals pathogenesis evolution and contrasting modes of karyotype evolution via chromosome fusion or intercentromeric recombination.</title>
        <authorList>
            <person name="Coelho M.A."/>
            <person name="David-Palma M."/>
            <person name="Shea T."/>
            <person name="Bowers K."/>
            <person name="McGinley-Smith S."/>
            <person name="Mohammad A.W."/>
            <person name="Gnirke A."/>
            <person name="Yurkov A.M."/>
            <person name="Nowrousian M."/>
            <person name="Sun S."/>
            <person name="Cuomo C.A."/>
            <person name="Heitman J."/>
        </authorList>
    </citation>
    <scope>NUCLEOTIDE SEQUENCE</scope>
    <source>
        <strain evidence="3">CBS 12478</strain>
    </source>
</reference>
<accession>A0AAJ8LIA1</accession>
<feature type="region of interest" description="Disordered" evidence="1">
    <location>
        <begin position="372"/>
        <end position="391"/>
    </location>
</feature>
<dbReference type="RefSeq" id="XP_065823374.1">
    <property type="nucleotide sequence ID" value="XM_065967302.1"/>
</dbReference>
<dbReference type="Pfam" id="PF04468">
    <property type="entry name" value="PSP1"/>
    <property type="match status" value="1"/>
</dbReference>
<dbReference type="InterPro" id="IPR007557">
    <property type="entry name" value="PSP1_C"/>
</dbReference>
<feature type="region of interest" description="Disordered" evidence="1">
    <location>
        <begin position="407"/>
        <end position="638"/>
    </location>
</feature>
<reference evidence="3" key="1">
    <citation type="submission" date="2017-08" db="EMBL/GenBank/DDBJ databases">
        <authorList>
            <person name="Cuomo C."/>
            <person name="Billmyre B."/>
            <person name="Heitman J."/>
        </authorList>
    </citation>
    <scope>NUCLEOTIDE SEQUENCE</scope>
    <source>
        <strain evidence="3">CBS 12478</strain>
    </source>
</reference>
<feature type="compositionally biased region" description="Polar residues" evidence="1">
    <location>
        <begin position="165"/>
        <end position="175"/>
    </location>
</feature>
<dbReference type="PROSITE" id="PS51411">
    <property type="entry name" value="PSP1_C"/>
    <property type="match status" value="1"/>
</dbReference>
<dbReference type="PANTHER" id="PTHR43830:SF3">
    <property type="entry name" value="PROTEIN PSP1"/>
    <property type="match status" value="1"/>
</dbReference>
<feature type="compositionally biased region" description="Polar residues" evidence="1">
    <location>
        <begin position="1"/>
        <end position="13"/>
    </location>
</feature>
<feature type="compositionally biased region" description="Low complexity" evidence="1">
    <location>
        <begin position="584"/>
        <end position="593"/>
    </location>
</feature>
<feature type="region of interest" description="Disordered" evidence="1">
    <location>
        <begin position="301"/>
        <end position="330"/>
    </location>
</feature>
<feature type="compositionally biased region" description="Polar residues" evidence="1">
    <location>
        <begin position="514"/>
        <end position="526"/>
    </location>
</feature>
<dbReference type="GeneID" id="43589900"/>
<dbReference type="Proteomes" id="UP000322225">
    <property type="component" value="Chromosome 6"/>
</dbReference>
<feature type="region of interest" description="Disordered" evidence="1">
    <location>
        <begin position="1"/>
        <end position="175"/>
    </location>
</feature>
<gene>
    <name evidence="3" type="ORF">CI109_103494</name>
</gene>
<dbReference type="GO" id="GO:0005737">
    <property type="term" value="C:cytoplasm"/>
    <property type="evidence" value="ECO:0007669"/>
    <property type="project" value="TreeGrafter"/>
</dbReference>
<feature type="compositionally biased region" description="Pro residues" evidence="1">
    <location>
        <begin position="573"/>
        <end position="582"/>
    </location>
</feature>
<dbReference type="KEGG" id="ksn:43589900"/>
<feature type="compositionally biased region" description="Low complexity" evidence="1">
    <location>
        <begin position="125"/>
        <end position="147"/>
    </location>
</feature>
<protein>
    <recommendedName>
        <fullName evidence="2">PSP1 C-terminal domain-containing protein</fullName>
    </recommendedName>
</protein>
<sequence length="891" mass="92843">MSTASPSTQSTAVPTNINTPNPNAPPFRPSPARAVSLQGTSYQHKGRAASQPAGERLPPPSSTPNSGRGSPGINGNGGAFGVIGGSRTPGRFGSALTGSGGSGMGTATRASSFSAGELRDPRFVPSRSHSTSPFPTFSPNSTPSTSPAALRQHPLPSYSPPKASANVSRSRSQSLATGVRPIGVDRPFMVPMSTLENNGNFPKSLEAGWNISPPEASNMSPFTRGLPSLGGNPARDELYSRNGSNQTAQDRFRVAQDPFHGARAAWIASAPDSATTALTSSVAKALGAGYAQHPLSGVAYGESNTGGNRSGTSSRRHSVSVVGGPGGRREFTFGESGMGITPMASPPGRGLFGFEGDLSNALSLDIAEGRRRGVEQEKEPFHPASLPKFDPTLAERYDGHQRVGSYPRAKAEPFGEPTFPSFVSSSPRGRLDQGPGAPGERAPSGESKDGSQRSRFAIENAAVGSPVRLGAGRLNGSGGVTGSPDKGREIGFGGPVGTGVPRGLGPGPIGSPPTAFSNLPSQNFQPQGPFPGMRPPQFQSNIGPGPHLGGQPPFGRPPAPGYGAFYGGNAPNSRPPPGPGPGSPFGAPQPAFGNGTFGNASGQAYGSQPGPPGPNQGYPQYFPAPGSPQQPTSPSFSSLSLADLGKGISLISLPPTTPLYIVTFKAGRRDVYYCPDPTLLISNGDKVIVEADRGSDLGTVVYDQLTPMDVREWQEKQATAALLSGASQHQPPGMAAMGNGSGGPGPMLHKKLGSMAGGGVSELANMDLDGLLAGVGPSGQMELSGTAVRGPLAKEVMPKRIFAKSSQGPEEQARMREKAHDEYEAMMICKEKVIQRGLPMQIVDAEYQWDRRKLTFYFKADKRVDFRDLTKENFRIFKSRIWMSMVPKDGK</sequence>
<proteinExistence type="predicted"/>
<dbReference type="AlphaFoldDB" id="A0AAJ8LIA1"/>
<organism evidence="3 4">
    <name type="scientific">Kwoniella shandongensis</name>
    <dbReference type="NCBI Taxonomy" id="1734106"/>
    <lineage>
        <taxon>Eukaryota</taxon>
        <taxon>Fungi</taxon>
        <taxon>Dikarya</taxon>
        <taxon>Basidiomycota</taxon>
        <taxon>Agaricomycotina</taxon>
        <taxon>Tremellomycetes</taxon>
        <taxon>Tremellales</taxon>
        <taxon>Cryptococcaceae</taxon>
        <taxon>Kwoniella</taxon>
    </lineage>
</organism>